<dbReference type="Proteomes" id="UP001644719">
    <property type="component" value="Unassembled WGS sequence"/>
</dbReference>
<reference evidence="1 2" key="1">
    <citation type="journal article" date="2020" name="Cell Host Microbe">
        <title>Functional and Genomic Variation between Human-Derived Isolates of Lachnospiraceae Reveals Inter- and Intra-Species Diversity.</title>
        <authorList>
            <person name="Sorbara M.T."/>
            <person name="Littmann E.R."/>
            <person name="Fontana E."/>
            <person name="Moody T.U."/>
            <person name="Kohout C.E."/>
            <person name="Gjonbalaj M."/>
            <person name="Eaton V."/>
            <person name="Seok R."/>
            <person name="Leiner I.M."/>
            <person name="Pamer E.G."/>
        </authorList>
    </citation>
    <scope>NUCLEOTIDE SEQUENCE [LARGE SCALE GENOMIC DNA]</scope>
    <source>
        <strain evidence="1 2">MSK.17.74</strain>
    </source>
</reference>
<sequence length="63" mass="7167">MEVSFFNFKLKINNTSIRLYENEKDVGGMSCCNGIIPTDIKNFMEWLFINDKFIGTAHGGTIC</sequence>
<accession>A0ABX2H4J2</accession>
<keyword evidence="2" id="KW-1185">Reference proteome</keyword>
<dbReference type="EMBL" id="JAAITS010000004">
    <property type="protein sequence ID" value="NSG84296.1"/>
    <property type="molecule type" value="Genomic_DNA"/>
</dbReference>
<name>A0ABX2H4J2_9FIRM</name>
<dbReference type="RefSeq" id="WP_173769283.1">
    <property type="nucleotide sequence ID" value="NZ_JAAITS010000004.1"/>
</dbReference>
<proteinExistence type="predicted"/>
<evidence type="ECO:0000313" key="1">
    <source>
        <dbReference type="EMBL" id="NSG84296.1"/>
    </source>
</evidence>
<protein>
    <submittedName>
        <fullName evidence="1">Uncharacterized protein</fullName>
    </submittedName>
</protein>
<gene>
    <name evidence="1" type="ORF">G5B17_02330</name>
</gene>
<evidence type="ECO:0000313" key="2">
    <source>
        <dbReference type="Proteomes" id="UP001644719"/>
    </source>
</evidence>
<comment type="caution">
    <text evidence="1">The sequence shown here is derived from an EMBL/GenBank/DDBJ whole genome shotgun (WGS) entry which is preliminary data.</text>
</comment>
<organism evidence="1 2">
    <name type="scientific">Blautia faecis</name>
    <dbReference type="NCBI Taxonomy" id="871665"/>
    <lineage>
        <taxon>Bacteria</taxon>
        <taxon>Bacillati</taxon>
        <taxon>Bacillota</taxon>
        <taxon>Clostridia</taxon>
        <taxon>Lachnospirales</taxon>
        <taxon>Lachnospiraceae</taxon>
        <taxon>Blautia</taxon>
    </lineage>
</organism>